<proteinExistence type="predicted"/>
<reference evidence="1" key="1">
    <citation type="journal article" date="2015" name="Nature">
        <title>Complex archaea that bridge the gap between prokaryotes and eukaryotes.</title>
        <authorList>
            <person name="Spang A."/>
            <person name="Saw J.H."/>
            <person name="Jorgensen S.L."/>
            <person name="Zaremba-Niedzwiedzka K."/>
            <person name="Martijn J."/>
            <person name="Lind A.E."/>
            <person name="van Eijk R."/>
            <person name="Schleper C."/>
            <person name="Guy L."/>
            <person name="Ettema T.J."/>
        </authorList>
    </citation>
    <scope>NUCLEOTIDE SEQUENCE</scope>
</reference>
<dbReference type="EMBL" id="LAZR01011260">
    <property type="protein sequence ID" value="KKM62601.1"/>
    <property type="molecule type" value="Genomic_DNA"/>
</dbReference>
<comment type="caution">
    <text evidence="1">The sequence shown here is derived from an EMBL/GenBank/DDBJ whole genome shotgun (WGS) entry which is preliminary data.</text>
</comment>
<sequence>MVDHKRGGRKPIIRITGRTAGILTGTTGRVRQAIRQRVKRPFYYQRTLARAHGGGLRGYLRGQRTVTRSLTHFVRASARSRRVRRGGR</sequence>
<protein>
    <submittedName>
        <fullName evidence="1">Uncharacterized protein</fullName>
    </submittedName>
</protein>
<name>A0A0F9JJS2_9ZZZZ</name>
<dbReference type="AlphaFoldDB" id="A0A0F9JJS2"/>
<gene>
    <name evidence="1" type="ORF">LCGC14_1520000</name>
</gene>
<evidence type="ECO:0000313" key="1">
    <source>
        <dbReference type="EMBL" id="KKM62601.1"/>
    </source>
</evidence>
<organism evidence="1">
    <name type="scientific">marine sediment metagenome</name>
    <dbReference type="NCBI Taxonomy" id="412755"/>
    <lineage>
        <taxon>unclassified sequences</taxon>
        <taxon>metagenomes</taxon>
        <taxon>ecological metagenomes</taxon>
    </lineage>
</organism>
<accession>A0A0F9JJS2</accession>